<evidence type="ECO:0000256" key="11">
    <source>
        <dbReference type="ARBA" id="ARBA00049902"/>
    </source>
</evidence>
<dbReference type="InterPro" id="IPR001460">
    <property type="entry name" value="PCN-bd_Tpept"/>
</dbReference>
<dbReference type="Gene3D" id="3.40.710.10">
    <property type="entry name" value="DD-peptidase/beta-lactamase superfamily"/>
    <property type="match status" value="1"/>
</dbReference>
<dbReference type="Pfam" id="PF00905">
    <property type="entry name" value="Transpeptidase"/>
    <property type="match status" value="1"/>
</dbReference>
<dbReference type="Proteomes" id="UP000427906">
    <property type="component" value="Chromosome"/>
</dbReference>
<dbReference type="OrthoDB" id="9766909at2"/>
<evidence type="ECO:0000256" key="2">
    <source>
        <dbReference type="ARBA" id="ARBA00007090"/>
    </source>
</evidence>
<evidence type="ECO:0000256" key="6">
    <source>
        <dbReference type="ARBA" id="ARBA00022676"/>
    </source>
</evidence>
<dbReference type="InterPro" id="IPR050396">
    <property type="entry name" value="Glycosyltr_51/Transpeptidase"/>
</dbReference>
<dbReference type="EMBL" id="AP021874">
    <property type="protein sequence ID" value="BBO69219.1"/>
    <property type="molecule type" value="Genomic_DNA"/>
</dbReference>
<dbReference type="GO" id="GO:0008658">
    <property type="term" value="F:penicillin binding"/>
    <property type="evidence" value="ECO:0007669"/>
    <property type="project" value="InterPro"/>
</dbReference>
<accession>A0A5K7YMW7</accession>
<evidence type="ECO:0000313" key="15">
    <source>
        <dbReference type="EMBL" id="BBO69219.1"/>
    </source>
</evidence>
<protein>
    <recommendedName>
        <fullName evidence="10">peptidoglycan glycosyltransferase</fullName>
        <ecNumber evidence="10">2.4.99.28</ecNumber>
    </recommendedName>
</protein>
<dbReference type="GO" id="GO:0030288">
    <property type="term" value="C:outer membrane-bounded periplasmic space"/>
    <property type="evidence" value="ECO:0007669"/>
    <property type="project" value="TreeGrafter"/>
</dbReference>
<evidence type="ECO:0000256" key="3">
    <source>
        <dbReference type="ARBA" id="ARBA00007739"/>
    </source>
</evidence>
<evidence type="ECO:0000259" key="12">
    <source>
        <dbReference type="Pfam" id="PF00905"/>
    </source>
</evidence>
<dbReference type="KEGG" id="dalk:DSCA_31490"/>
<dbReference type="PANTHER" id="PTHR32282">
    <property type="entry name" value="BINDING PROTEIN TRANSPEPTIDASE, PUTATIVE-RELATED"/>
    <property type="match status" value="1"/>
</dbReference>
<keyword evidence="16" id="KW-1185">Reference proteome</keyword>
<keyword evidence="4" id="KW-0121">Carboxypeptidase</keyword>
<evidence type="ECO:0000256" key="5">
    <source>
        <dbReference type="ARBA" id="ARBA00022670"/>
    </source>
</evidence>
<keyword evidence="8" id="KW-0378">Hydrolase</keyword>
<dbReference type="InterPro" id="IPR036950">
    <property type="entry name" value="PBP_transglycosylase"/>
</dbReference>
<evidence type="ECO:0000256" key="8">
    <source>
        <dbReference type="ARBA" id="ARBA00022801"/>
    </source>
</evidence>
<keyword evidence="7" id="KW-0808">Transferase</keyword>
<comment type="catalytic activity">
    <reaction evidence="11">
        <text>[GlcNAc-(1-&gt;4)-Mur2Ac(oyl-L-Ala-gamma-D-Glu-L-Lys-D-Ala-D-Ala)](n)-di-trans,octa-cis-undecaprenyl diphosphate + beta-D-GlcNAc-(1-&gt;4)-Mur2Ac(oyl-L-Ala-gamma-D-Glu-L-Lys-D-Ala-D-Ala)-di-trans,octa-cis-undecaprenyl diphosphate = [GlcNAc-(1-&gt;4)-Mur2Ac(oyl-L-Ala-gamma-D-Glu-L-Lys-D-Ala-D-Ala)](n+1)-di-trans,octa-cis-undecaprenyl diphosphate + di-trans,octa-cis-undecaprenyl diphosphate + H(+)</text>
        <dbReference type="Rhea" id="RHEA:23708"/>
        <dbReference type="Rhea" id="RHEA-COMP:9602"/>
        <dbReference type="Rhea" id="RHEA-COMP:9603"/>
        <dbReference type="ChEBI" id="CHEBI:15378"/>
        <dbReference type="ChEBI" id="CHEBI:58405"/>
        <dbReference type="ChEBI" id="CHEBI:60033"/>
        <dbReference type="ChEBI" id="CHEBI:78435"/>
        <dbReference type="EC" id="2.4.99.28"/>
    </reaction>
</comment>
<feature type="domain" description="Penicillin-binding protein transpeptidase" evidence="12">
    <location>
        <begin position="302"/>
        <end position="523"/>
    </location>
</feature>
<dbReference type="GO" id="GO:0006508">
    <property type="term" value="P:proteolysis"/>
    <property type="evidence" value="ECO:0007669"/>
    <property type="project" value="UniProtKB-KW"/>
</dbReference>
<dbReference type="RefSeq" id="WP_155317284.1">
    <property type="nucleotide sequence ID" value="NZ_AP021874.1"/>
</dbReference>
<comment type="pathway">
    <text evidence="1">Cell wall biogenesis; peptidoglycan biosynthesis.</text>
</comment>
<evidence type="ECO:0000259" key="14">
    <source>
        <dbReference type="Pfam" id="PF06832"/>
    </source>
</evidence>
<dbReference type="Pfam" id="PF06832">
    <property type="entry name" value="BiPBP_C"/>
    <property type="match status" value="1"/>
</dbReference>
<evidence type="ECO:0000256" key="9">
    <source>
        <dbReference type="ARBA" id="ARBA00023268"/>
    </source>
</evidence>
<dbReference type="InterPro" id="IPR011815">
    <property type="entry name" value="PBP_1c"/>
</dbReference>
<keyword evidence="9" id="KW-0511">Multifunctional enzyme</keyword>
<dbReference type="InterPro" id="IPR009647">
    <property type="entry name" value="PBP_C"/>
</dbReference>
<evidence type="ECO:0000256" key="1">
    <source>
        <dbReference type="ARBA" id="ARBA00004752"/>
    </source>
</evidence>
<evidence type="ECO:0000256" key="4">
    <source>
        <dbReference type="ARBA" id="ARBA00022645"/>
    </source>
</evidence>
<dbReference type="Pfam" id="PF00912">
    <property type="entry name" value="Transgly"/>
    <property type="match status" value="1"/>
</dbReference>
<evidence type="ECO:0000259" key="13">
    <source>
        <dbReference type="Pfam" id="PF00912"/>
    </source>
</evidence>
<proteinExistence type="inferred from homology"/>
<dbReference type="PANTHER" id="PTHR32282:SF15">
    <property type="entry name" value="PENICILLIN-BINDING PROTEIN 1C"/>
    <property type="match status" value="1"/>
</dbReference>
<feature type="domain" description="Penicillin-binding C-terminal" evidence="14">
    <location>
        <begin position="682"/>
        <end position="767"/>
    </location>
</feature>
<dbReference type="InterPro" id="IPR012338">
    <property type="entry name" value="Beta-lactam/transpept-like"/>
</dbReference>
<reference evidence="15 16" key="1">
    <citation type="submission" date="2019-11" db="EMBL/GenBank/DDBJ databases">
        <title>Comparative genomics of hydrocarbon-degrading Desulfosarcina strains.</title>
        <authorList>
            <person name="Watanabe M."/>
            <person name="Kojima H."/>
            <person name="Fukui M."/>
        </authorList>
    </citation>
    <scope>NUCLEOTIDE SEQUENCE [LARGE SCALE GENOMIC DNA]</scope>
    <source>
        <strain evidence="15 16">PL12</strain>
    </source>
</reference>
<dbReference type="SUPFAM" id="SSF56601">
    <property type="entry name" value="beta-lactamase/transpeptidase-like"/>
    <property type="match status" value="1"/>
</dbReference>
<dbReference type="UniPathway" id="UPA00219"/>
<evidence type="ECO:0000313" key="16">
    <source>
        <dbReference type="Proteomes" id="UP000427906"/>
    </source>
</evidence>
<dbReference type="GO" id="GO:0008955">
    <property type="term" value="F:peptidoglycan glycosyltransferase activity"/>
    <property type="evidence" value="ECO:0007669"/>
    <property type="project" value="UniProtKB-EC"/>
</dbReference>
<dbReference type="EC" id="2.4.99.28" evidence="10"/>
<dbReference type="InterPro" id="IPR001264">
    <property type="entry name" value="Glyco_trans_51"/>
</dbReference>
<keyword evidence="5" id="KW-0645">Protease</keyword>
<comment type="similarity">
    <text evidence="2">In the C-terminal section; belongs to the transpeptidase family.</text>
</comment>
<dbReference type="InterPro" id="IPR023346">
    <property type="entry name" value="Lysozyme-like_dom_sf"/>
</dbReference>
<dbReference type="SUPFAM" id="SSF53955">
    <property type="entry name" value="Lysozyme-like"/>
    <property type="match status" value="1"/>
</dbReference>
<comment type="similarity">
    <text evidence="3">In the N-terminal section; belongs to the glycosyltransferase 51 family.</text>
</comment>
<sequence length="776" mass="85240">MKRAVICLAAVMGMAAAVWLLCPRPALDDYYPRSRAFYDTHGRLLRLALAADDRYRLHCPLDRISPRLVEATVLYEDRDFYRHAGVDPAALARAFWTTYITRSRRVGASTITMQVARLRWRLRSDTISGKLRQILRALQLARHYEKEEILEAYLNLAPYGGNIEGVQAASLIYFNKPAGQLSLPEALTLAVVPQNPVHRNPANPEGFQHLLAARKRLFERWLRSHPRDRGLSAFFELPMAVRRSAQLPFEAPHFVDHIDAGRWRPGGGSLHTTLDLNRQQTMERILRGHVARRADEGITNAAALALDTRTMAISAMVGSADFFNDGIHGQVNGATARRSPGSTLKPFVYALAMDQGVIHPASLMKDSPRRYGGFTPENFDQRFLGPVSAHDALILSRNLPAADLQSRLAAPGFHGFLKRAEIGKLEPAAFYGLALSLGGVEVTMLELARLYAALANGGRLRPIRMLKGQDTETPAQRILSPEASFLVLDILKDTPPPESHRVPRSVAAGNQVAWKTGTSHGFRDAWAVGVCGDMVVAVWVGNFNGQGNRAFVGRTAAGPLLFDLLEALVPERGWTVSDSVDRDRLNLKRIDVCAATGALPGRYCTHTQKSEFIPGVSPIRVCTVHRAVPVALATGRRACRHIPGRTRMAVFEFWPSDLQAIFHAAGISLKGPPPYARDCGLDQQAATGHAPVITSPQAELVYTVIGDPPQNPGIPFSAVSDGDVRQLYWFVGNRYVGISRPGQPFIWQAQSGTFDIRVVDDHGRAARAGLTVAMVP</sequence>
<dbReference type="GO" id="GO:0004180">
    <property type="term" value="F:carboxypeptidase activity"/>
    <property type="evidence" value="ECO:0007669"/>
    <property type="project" value="UniProtKB-KW"/>
</dbReference>
<evidence type="ECO:0000256" key="10">
    <source>
        <dbReference type="ARBA" id="ARBA00044770"/>
    </source>
</evidence>
<feature type="domain" description="Glycosyl transferase family 51" evidence="13">
    <location>
        <begin position="52"/>
        <end position="204"/>
    </location>
</feature>
<evidence type="ECO:0000256" key="7">
    <source>
        <dbReference type="ARBA" id="ARBA00022679"/>
    </source>
</evidence>
<dbReference type="NCBIfam" id="TIGR02073">
    <property type="entry name" value="PBP_1c"/>
    <property type="match status" value="1"/>
</dbReference>
<dbReference type="Gene3D" id="1.10.3810.10">
    <property type="entry name" value="Biosynthetic peptidoglycan transglycosylase-like"/>
    <property type="match status" value="1"/>
</dbReference>
<dbReference type="GO" id="GO:0009252">
    <property type="term" value="P:peptidoglycan biosynthetic process"/>
    <property type="evidence" value="ECO:0007669"/>
    <property type="project" value="UniProtKB-UniPathway"/>
</dbReference>
<keyword evidence="6" id="KW-0328">Glycosyltransferase</keyword>
<name>A0A5K7YMW7_9BACT</name>
<dbReference type="AlphaFoldDB" id="A0A5K7YMW7"/>
<organism evidence="15 16">
    <name type="scientific">Desulfosarcina alkanivorans</name>
    <dbReference type="NCBI Taxonomy" id="571177"/>
    <lineage>
        <taxon>Bacteria</taxon>
        <taxon>Pseudomonadati</taxon>
        <taxon>Thermodesulfobacteriota</taxon>
        <taxon>Desulfobacteria</taxon>
        <taxon>Desulfobacterales</taxon>
        <taxon>Desulfosarcinaceae</taxon>
        <taxon>Desulfosarcina</taxon>
    </lineage>
</organism>
<gene>
    <name evidence="15" type="ORF">DSCA_31490</name>
</gene>